<evidence type="ECO:0000256" key="5">
    <source>
        <dbReference type="SAM" id="MobiDB-lite"/>
    </source>
</evidence>
<feature type="transmembrane region" description="Helical" evidence="6">
    <location>
        <begin position="114"/>
        <end position="132"/>
    </location>
</feature>
<feature type="compositionally biased region" description="Low complexity" evidence="5">
    <location>
        <begin position="252"/>
        <end position="263"/>
    </location>
</feature>
<evidence type="ECO:0000256" key="2">
    <source>
        <dbReference type="ARBA" id="ARBA00022692"/>
    </source>
</evidence>
<dbReference type="EMBL" id="FOYQ01000002">
    <property type="protein sequence ID" value="SFR54149.1"/>
    <property type="molecule type" value="Genomic_DNA"/>
</dbReference>
<evidence type="ECO:0000256" key="6">
    <source>
        <dbReference type="SAM" id="Phobius"/>
    </source>
</evidence>
<dbReference type="OrthoDB" id="465874at2"/>
<dbReference type="GO" id="GO:0006508">
    <property type="term" value="P:proteolysis"/>
    <property type="evidence" value="ECO:0007669"/>
    <property type="project" value="UniProtKB-KW"/>
</dbReference>
<protein>
    <submittedName>
        <fullName evidence="8">Membrane associated serine protease, rhomboid family</fullName>
    </submittedName>
</protein>
<reference evidence="8 9" key="1">
    <citation type="submission" date="2016-10" db="EMBL/GenBank/DDBJ databases">
        <authorList>
            <person name="de Groot N.N."/>
        </authorList>
    </citation>
    <scope>NUCLEOTIDE SEQUENCE [LARGE SCALE GENOMIC DNA]</scope>
    <source>
        <strain evidence="8 9">DSM 21019</strain>
    </source>
</reference>
<sequence>MSPGPDAKPNLRLLLLPLFLVLVIWVVFMMELRVGSNFSRWGVYPRTLEGLRGILFSPFIHGSTTHLYNNTLPLFVLSAVLLYFYPRSTFKVLVIGGLLSGLLTWIIGRPSYHIGASGIIYLLASFIFFRGIISRHYRLVALSLIVVFIYGSMVWYVFPIQDGISWEGHLAGAVSGLLLALLLRHEVPEKPKYTWESEDYREEDDPFMRQFDADGNFIDSRELEQEQEPASPEDGSGEQHDPGRPALRVRYSYKPKNSPYKPKNTPDNSGEQ</sequence>
<dbReference type="InterPro" id="IPR022764">
    <property type="entry name" value="Peptidase_S54_rhomboid_dom"/>
</dbReference>
<keyword evidence="8" id="KW-0645">Protease</keyword>
<feature type="transmembrane region" description="Helical" evidence="6">
    <location>
        <begin position="67"/>
        <end position="85"/>
    </location>
</feature>
<dbReference type="Pfam" id="PF01694">
    <property type="entry name" value="Rhomboid"/>
    <property type="match status" value="1"/>
</dbReference>
<dbReference type="InterPro" id="IPR050925">
    <property type="entry name" value="Rhomboid_protease_S54"/>
</dbReference>
<feature type="domain" description="Peptidase S54 rhomboid" evidence="7">
    <location>
        <begin position="53"/>
        <end position="184"/>
    </location>
</feature>
<dbReference type="RefSeq" id="WP_092983226.1">
    <property type="nucleotide sequence ID" value="NZ_FOYQ01000002.1"/>
</dbReference>
<evidence type="ECO:0000313" key="9">
    <source>
        <dbReference type="Proteomes" id="UP000199534"/>
    </source>
</evidence>
<dbReference type="Gene3D" id="1.20.1540.10">
    <property type="entry name" value="Rhomboid-like"/>
    <property type="match status" value="1"/>
</dbReference>
<feature type="transmembrane region" description="Helical" evidence="6">
    <location>
        <begin position="92"/>
        <end position="108"/>
    </location>
</feature>
<feature type="transmembrane region" description="Helical" evidence="6">
    <location>
        <begin position="164"/>
        <end position="183"/>
    </location>
</feature>
<organism evidence="8 9">
    <name type="scientific">Robiginitalea myxolifaciens</name>
    <dbReference type="NCBI Taxonomy" id="400055"/>
    <lineage>
        <taxon>Bacteria</taxon>
        <taxon>Pseudomonadati</taxon>
        <taxon>Bacteroidota</taxon>
        <taxon>Flavobacteriia</taxon>
        <taxon>Flavobacteriales</taxon>
        <taxon>Flavobacteriaceae</taxon>
        <taxon>Robiginitalea</taxon>
    </lineage>
</organism>
<keyword evidence="9" id="KW-1185">Reference proteome</keyword>
<comment type="subcellular location">
    <subcellularLocation>
        <location evidence="1">Membrane</location>
        <topology evidence="1">Multi-pass membrane protein</topology>
    </subcellularLocation>
</comment>
<dbReference type="PANTHER" id="PTHR43731">
    <property type="entry name" value="RHOMBOID PROTEASE"/>
    <property type="match status" value="1"/>
</dbReference>
<accession>A0A1I6HI66</accession>
<keyword evidence="4 6" id="KW-0472">Membrane</keyword>
<gene>
    <name evidence="8" type="ORF">SAMN04490243_2778</name>
</gene>
<evidence type="ECO:0000259" key="7">
    <source>
        <dbReference type="Pfam" id="PF01694"/>
    </source>
</evidence>
<dbReference type="GO" id="GO:0004252">
    <property type="term" value="F:serine-type endopeptidase activity"/>
    <property type="evidence" value="ECO:0007669"/>
    <property type="project" value="InterPro"/>
</dbReference>
<feature type="transmembrane region" description="Helical" evidence="6">
    <location>
        <begin position="12"/>
        <end position="30"/>
    </location>
</feature>
<feature type="region of interest" description="Disordered" evidence="5">
    <location>
        <begin position="218"/>
        <end position="272"/>
    </location>
</feature>
<dbReference type="GO" id="GO:0016020">
    <property type="term" value="C:membrane"/>
    <property type="evidence" value="ECO:0007669"/>
    <property type="project" value="UniProtKB-SubCell"/>
</dbReference>
<evidence type="ECO:0000256" key="1">
    <source>
        <dbReference type="ARBA" id="ARBA00004141"/>
    </source>
</evidence>
<dbReference type="AlphaFoldDB" id="A0A1I6HI66"/>
<evidence type="ECO:0000256" key="4">
    <source>
        <dbReference type="ARBA" id="ARBA00023136"/>
    </source>
</evidence>
<keyword evidence="8" id="KW-0378">Hydrolase</keyword>
<dbReference type="SUPFAM" id="SSF144091">
    <property type="entry name" value="Rhomboid-like"/>
    <property type="match status" value="1"/>
</dbReference>
<feature type="transmembrane region" description="Helical" evidence="6">
    <location>
        <begin position="139"/>
        <end position="158"/>
    </location>
</feature>
<evidence type="ECO:0000256" key="3">
    <source>
        <dbReference type="ARBA" id="ARBA00022989"/>
    </source>
</evidence>
<dbReference type="STRING" id="400055.SAMN04490243_2778"/>
<dbReference type="PANTHER" id="PTHR43731:SF9">
    <property type="entry name" value="SLR1461 PROTEIN"/>
    <property type="match status" value="1"/>
</dbReference>
<proteinExistence type="predicted"/>
<dbReference type="InterPro" id="IPR035952">
    <property type="entry name" value="Rhomboid-like_sf"/>
</dbReference>
<keyword evidence="3 6" id="KW-1133">Transmembrane helix</keyword>
<dbReference type="Proteomes" id="UP000199534">
    <property type="component" value="Unassembled WGS sequence"/>
</dbReference>
<name>A0A1I6HI66_9FLAO</name>
<evidence type="ECO:0000313" key="8">
    <source>
        <dbReference type="EMBL" id="SFR54149.1"/>
    </source>
</evidence>
<keyword evidence="2 6" id="KW-0812">Transmembrane</keyword>